<evidence type="ECO:0000313" key="3">
    <source>
        <dbReference type="Proteomes" id="UP000001420"/>
    </source>
</evidence>
<sequence length="178" mass="19276">MSQLTIKVSAKAEAMIATLQKEIFNRRRKKITAQGVVESLVESGAKSQSDKRYASSWKNLIKDIEKAAKQTEKHGNKPANVSAEEWAMLLAHRTRSAKKAPAKKTVKKASSAKKTTAKKAVAKKAVAKKTTVKKASSAKKTTAKKAVTKKVVPTATTVKPRKARRAKRAPASKTAIAK</sequence>
<organism evidence="2 3">
    <name type="scientific">Prochlorococcus marinus (strain SARG / CCMP1375 / SS120)</name>
    <dbReference type="NCBI Taxonomy" id="167539"/>
    <lineage>
        <taxon>Bacteria</taxon>
        <taxon>Bacillati</taxon>
        <taxon>Cyanobacteriota</taxon>
        <taxon>Cyanophyceae</taxon>
        <taxon>Synechococcales</taxon>
        <taxon>Prochlorococcaceae</taxon>
        <taxon>Prochlorococcus</taxon>
    </lineage>
</organism>
<feature type="compositionally biased region" description="Basic residues" evidence="1">
    <location>
        <begin position="159"/>
        <end position="170"/>
    </location>
</feature>
<keyword evidence="3" id="KW-1185">Reference proteome</keyword>
<evidence type="ECO:0000256" key="1">
    <source>
        <dbReference type="SAM" id="MobiDB-lite"/>
    </source>
</evidence>
<dbReference type="KEGG" id="pma:Pro_0683"/>
<feature type="compositionally biased region" description="Basic residues" evidence="1">
    <location>
        <begin position="92"/>
        <end position="132"/>
    </location>
</feature>
<dbReference type="EMBL" id="AE017126">
    <property type="protein sequence ID" value="AAP99727.1"/>
    <property type="molecule type" value="Genomic_DNA"/>
</dbReference>
<dbReference type="STRING" id="167539.Pro_0683"/>
<dbReference type="EnsemblBacteria" id="AAP99727">
    <property type="protein sequence ID" value="AAP99727"/>
    <property type="gene ID" value="Pro_0683"/>
</dbReference>
<dbReference type="Proteomes" id="UP000001420">
    <property type="component" value="Chromosome"/>
</dbReference>
<dbReference type="RefSeq" id="WP_011124835.1">
    <property type="nucleotide sequence ID" value="NC_005042.1"/>
</dbReference>
<dbReference type="PATRIC" id="fig|167539.5.peg.717"/>
<dbReference type="HOGENOM" id="CLU_087278_1_0_3"/>
<evidence type="ECO:0000313" key="2">
    <source>
        <dbReference type="EMBL" id="AAP99727.1"/>
    </source>
</evidence>
<reference evidence="2 3" key="1">
    <citation type="journal article" date="2003" name="Proc. Natl. Acad. Sci. U.S.A.">
        <title>Genome sequence of the cyanobacterium Prochlorococcus marinus SS120, a nearly minimal oxyphototrophic genome.</title>
        <authorList>
            <person name="Dufresne A."/>
            <person name="Salanoubat M."/>
            <person name="Partensky F."/>
            <person name="Artiguenave F."/>
            <person name="Axmann I.M."/>
            <person name="Barbe V."/>
            <person name="Duprat S."/>
            <person name="Galperin M.Y."/>
            <person name="Koonin E.V."/>
            <person name="Le Gall F."/>
            <person name="Makarova K.S."/>
            <person name="Ostrowski M."/>
            <person name="Oztas S."/>
            <person name="Robert C."/>
            <person name="Rogozin I.B."/>
            <person name="Scanlan D.J."/>
            <person name="Tandeau de Marsac N."/>
            <person name="Weissenbach J."/>
            <person name="Wincker P."/>
            <person name="Wolf Y.I."/>
            <person name="Hess W.R."/>
        </authorList>
    </citation>
    <scope>NUCLEOTIDE SEQUENCE [LARGE SCALE GENOMIC DNA]</scope>
    <source>
        <strain evidence="3">SARG / CCMP1375 / SS120</strain>
    </source>
</reference>
<name>Q7VCQ7_PROMA</name>
<dbReference type="OrthoDB" id="541706at2"/>
<feature type="compositionally biased region" description="Low complexity" evidence="1">
    <location>
        <begin position="149"/>
        <end position="158"/>
    </location>
</feature>
<protein>
    <recommendedName>
        <fullName evidence="4">Protein family PM-3</fullName>
    </recommendedName>
</protein>
<accession>Q7VCQ7</accession>
<proteinExistence type="predicted"/>
<feature type="region of interest" description="Disordered" evidence="1">
    <location>
        <begin position="92"/>
        <end position="178"/>
    </location>
</feature>
<evidence type="ECO:0008006" key="4">
    <source>
        <dbReference type="Google" id="ProtNLM"/>
    </source>
</evidence>
<dbReference type="AlphaFoldDB" id="Q7VCQ7"/>
<gene>
    <name evidence="2" type="ordered locus">Pro_0683</name>
</gene>